<evidence type="ECO:0000313" key="2">
    <source>
        <dbReference type="EMBL" id="TKV68954.1"/>
    </source>
</evidence>
<protein>
    <submittedName>
        <fullName evidence="2">Initiation factor 2B</fullName>
    </submittedName>
</protein>
<dbReference type="Pfam" id="PF01008">
    <property type="entry name" value="IF-2B"/>
    <property type="match status" value="1"/>
</dbReference>
<dbReference type="SUPFAM" id="SSF100950">
    <property type="entry name" value="NagB/RpiA/CoA transferase-like"/>
    <property type="match status" value="1"/>
</dbReference>
<keyword evidence="2" id="KW-0648">Protein biosynthesis</keyword>
<gene>
    <name evidence="2" type="ORF">FDP08_13060</name>
</gene>
<reference evidence="2 3" key="1">
    <citation type="submission" date="2019-05" db="EMBL/GenBank/DDBJ databases">
        <title>Marinobacter panjinensis sp. nov., a moderately halophilic bacterium isolated from sea tidal flat environment.</title>
        <authorList>
            <person name="Yang W."/>
            <person name="An M."/>
            <person name="He W."/>
            <person name="Luo X."/>
            <person name="Zhu L."/>
            <person name="Chen G."/>
            <person name="Zhang Y."/>
            <person name="Wang Y."/>
        </authorList>
    </citation>
    <scope>NUCLEOTIDE SEQUENCE [LARGE SCALE GENOMIC DNA]</scope>
    <source>
        <strain evidence="2 3">PJ-16</strain>
    </source>
</reference>
<dbReference type="GO" id="GO:0003743">
    <property type="term" value="F:translation initiation factor activity"/>
    <property type="evidence" value="ECO:0007669"/>
    <property type="project" value="UniProtKB-KW"/>
</dbReference>
<keyword evidence="3" id="KW-1185">Reference proteome</keyword>
<dbReference type="EMBL" id="SZYH01000001">
    <property type="protein sequence ID" value="TKV68954.1"/>
    <property type="molecule type" value="Genomic_DNA"/>
</dbReference>
<comment type="similarity">
    <text evidence="1">Belongs to the eIF-2B alpha/beta/delta subunits family.</text>
</comment>
<dbReference type="PANTHER" id="PTHR43475:SF3">
    <property type="entry name" value="TRANSLATION INITIATION FACTOR EIF-2B SUBUNIT FAMILY PROTEIN (AFU_ORTHOLOGUE AFUA_2G14290)"/>
    <property type="match status" value="1"/>
</dbReference>
<dbReference type="Gene3D" id="3.40.50.10470">
    <property type="entry name" value="Translation initiation factor eif-2b, domain 2"/>
    <property type="match status" value="1"/>
</dbReference>
<dbReference type="InterPro" id="IPR000649">
    <property type="entry name" value="IF-2B-related"/>
</dbReference>
<accession>A0A4U6R541</accession>
<evidence type="ECO:0000256" key="1">
    <source>
        <dbReference type="RuleBase" id="RU003814"/>
    </source>
</evidence>
<keyword evidence="2" id="KW-0396">Initiation factor</keyword>
<evidence type="ECO:0000313" key="3">
    <source>
        <dbReference type="Proteomes" id="UP000308488"/>
    </source>
</evidence>
<name>A0A4U6R541_9GAMM</name>
<dbReference type="AlphaFoldDB" id="A0A4U6R541"/>
<dbReference type="InterPro" id="IPR037171">
    <property type="entry name" value="NagB/RpiA_transferase-like"/>
</dbReference>
<organism evidence="2 3">
    <name type="scientific">Marinobacter panjinensis</name>
    <dbReference type="NCBI Taxonomy" id="2576384"/>
    <lineage>
        <taxon>Bacteria</taxon>
        <taxon>Pseudomonadati</taxon>
        <taxon>Pseudomonadota</taxon>
        <taxon>Gammaproteobacteria</taxon>
        <taxon>Pseudomonadales</taxon>
        <taxon>Marinobacteraceae</taxon>
        <taxon>Marinobacter</taxon>
    </lineage>
</organism>
<dbReference type="OrthoDB" id="6113936at2"/>
<proteinExistence type="inferred from homology"/>
<dbReference type="GO" id="GO:0019509">
    <property type="term" value="P:L-methionine salvage from methylthioadenosine"/>
    <property type="evidence" value="ECO:0007669"/>
    <property type="project" value="TreeGrafter"/>
</dbReference>
<dbReference type="GO" id="GO:0046523">
    <property type="term" value="F:S-methyl-5-thioribose-1-phosphate isomerase activity"/>
    <property type="evidence" value="ECO:0007669"/>
    <property type="project" value="TreeGrafter"/>
</dbReference>
<dbReference type="InterPro" id="IPR042529">
    <property type="entry name" value="IF_2B-like_C"/>
</dbReference>
<comment type="caution">
    <text evidence="2">The sequence shown here is derived from an EMBL/GenBank/DDBJ whole genome shotgun (WGS) entry which is preliminary data.</text>
</comment>
<dbReference type="RefSeq" id="WP_137436571.1">
    <property type="nucleotide sequence ID" value="NZ_JANRHC010000002.1"/>
</dbReference>
<dbReference type="PANTHER" id="PTHR43475">
    <property type="entry name" value="METHYLTHIORIBOSE-1-PHOSPHATE ISOMERASE"/>
    <property type="match status" value="1"/>
</dbReference>
<dbReference type="Proteomes" id="UP000308488">
    <property type="component" value="Unassembled WGS sequence"/>
</dbReference>
<sequence length="283" mass="30919">MPGFDDRANELLNRIREDYESGATALALETLKGLESYVEATEPASSDLATLLTELRNARPSMIVIGNAMARVESRLASGETPLVAVNRVTHELENASAAIAQHARQKIPANAVIMTHSASSVVLQLFRLLVREQHTFSVICTQSSPGFEGHQLARSLNDMGVPVTLITDAQMALFVPQADVVVTGCDTWLVDGHFINKSGTRLLALAARAHNKPFWVLGDSFRHSDQTSEQVTLEEMPTSELLAPAGEWITPRNVYFETIPESLITGRINEQGVFSFPGSPRQ</sequence>